<name>F8AKP8_METOI</name>
<dbReference type="GO" id="GO:0016787">
    <property type="term" value="F:hydrolase activity"/>
    <property type="evidence" value="ECO:0007669"/>
    <property type="project" value="InterPro"/>
</dbReference>
<accession>F8AKP8</accession>
<dbReference type="HOGENOM" id="CLU_065705_0_0_2"/>
<dbReference type="OrthoDB" id="372165at2157"/>
<feature type="domain" description="PurE" evidence="1">
    <location>
        <begin position="123"/>
        <end position="258"/>
    </location>
</feature>
<dbReference type="Pfam" id="PF00731">
    <property type="entry name" value="AIRC"/>
    <property type="match status" value="1"/>
</dbReference>
<dbReference type="Gene3D" id="3.40.50.1970">
    <property type="match status" value="1"/>
</dbReference>
<organism evidence="2 3">
    <name type="scientific">Methanothermococcus okinawensis (strain DSM 14208 / JCM 11175 / IH1)</name>
    <dbReference type="NCBI Taxonomy" id="647113"/>
    <lineage>
        <taxon>Archaea</taxon>
        <taxon>Methanobacteriati</taxon>
        <taxon>Methanobacteriota</taxon>
        <taxon>Methanomada group</taxon>
        <taxon>Methanococci</taxon>
        <taxon>Methanococcales</taxon>
        <taxon>Methanococcaceae</taxon>
        <taxon>Methanothermococcus</taxon>
    </lineage>
</organism>
<dbReference type="InterPro" id="IPR000031">
    <property type="entry name" value="PurE_dom"/>
</dbReference>
<gene>
    <name evidence="2" type="ordered locus">Metok_0394</name>
</gene>
<evidence type="ECO:0000313" key="2">
    <source>
        <dbReference type="EMBL" id="AEH06381.1"/>
    </source>
</evidence>
<protein>
    <submittedName>
        <fullName evidence="2">1-(5-phosphoribosyl)-5-amino-4-imidazole-carboxylate (AIR) carboxylase</fullName>
    </submittedName>
</protein>
<proteinExistence type="predicted"/>
<evidence type="ECO:0000313" key="3">
    <source>
        <dbReference type="Proteomes" id="UP000009296"/>
    </source>
</evidence>
<dbReference type="eggNOG" id="arCOG02465">
    <property type="taxonomic scope" value="Archaea"/>
</dbReference>
<evidence type="ECO:0000259" key="1">
    <source>
        <dbReference type="SMART" id="SM01001"/>
    </source>
</evidence>
<dbReference type="NCBIfam" id="NF033503">
    <property type="entry name" value="LarB"/>
    <property type="match status" value="1"/>
</dbReference>
<dbReference type="STRING" id="647113.Metok_0394"/>
<dbReference type="Proteomes" id="UP000009296">
    <property type="component" value="Chromosome"/>
</dbReference>
<dbReference type="SMART" id="SM01001">
    <property type="entry name" value="AIRC"/>
    <property type="match status" value="1"/>
</dbReference>
<reference evidence="2" key="1">
    <citation type="submission" date="2011-05" db="EMBL/GenBank/DDBJ databases">
        <title>Complete sequence of chromosome of Methanothermococcus okinawensis IH1.</title>
        <authorList>
            <consortium name="US DOE Joint Genome Institute"/>
            <person name="Lucas S."/>
            <person name="Han J."/>
            <person name="Lapidus A."/>
            <person name="Cheng J.-F."/>
            <person name="Goodwin L."/>
            <person name="Pitluck S."/>
            <person name="Peters L."/>
            <person name="Mikhailova N."/>
            <person name="Held B."/>
            <person name="Han C."/>
            <person name="Tapia R."/>
            <person name="Land M."/>
            <person name="Hauser L."/>
            <person name="Kyrpides N."/>
            <person name="Ivanova N."/>
            <person name="Pagani I."/>
            <person name="Sieprawska-Lupa M."/>
            <person name="Takai K."/>
            <person name="Miyazaki J."/>
            <person name="Whitman W."/>
            <person name="Woyke T."/>
        </authorList>
    </citation>
    <scope>NUCLEOTIDE SEQUENCE [LARGE SCALE GENOMIC DNA]</scope>
    <source>
        <strain evidence="2">IH1</strain>
    </source>
</reference>
<dbReference type="KEGG" id="mok:Metok_0394"/>
<dbReference type="PANTHER" id="PTHR43064:SF1">
    <property type="entry name" value="SLL1489 PROTEIN"/>
    <property type="match status" value="1"/>
</dbReference>
<dbReference type="EMBL" id="CP002792">
    <property type="protein sequence ID" value="AEH06381.1"/>
    <property type="molecule type" value="Genomic_DNA"/>
</dbReference>
<dbReference type="InterPro" id="IPR039476">
    <property type="entry name" value="P2CMN_synthase_LarB"/>
</dbReference>
<dbReference type="PANTHER" id="PTHR43064">
    <property type="entry name" value="PHOSPHORIBOSYLAMINOIMIDAZOLE CARBOXYLASE-RELATED"/>
    <property type="match status" value="1"/>
</dbReference>
<dbReference type="SUPFAM" id="SSF52255">
    <property type="entry name" value="N5-CAIR mutase (phosphoribosylaminoimidazole carboxylase, PurE)"/>
    <property type="match status" value="1"/>
</dbReference>
<dbReference type="GO" id="GO:0006189">
    <property type="term" value="P:'de novo' IMP biosynthetic process"/>
    <property type="evidence" value="ECO:0007669"/>
    <property type="project" value="InterPro"/>
</dbReference>
<keyword evidence="3" id="KW-1185">Reference proteome</keyword>
<dbReference type="GeneID" id="10772517"/>
<dbReference type="AlphaFoldDB" id="F8AKP8"/>
<sequence>MREILTKFRNGELSLNEAEKKLKLFYLDEVEKLYNLDFNRKNRTGVPEVVYGKGKETEDIANILFKLAEDNGTALATRVNDIEGVMKSLNNIKDIDKYYNIGINNIAKTIALTKKNYKIKSIGKIGIITAGTSDIPVAEEAKEAAKIMGCDVLTAYDVGIAGIHRITKPLKKMVDEDVYCIIVIAGMEGALPSVVSSLVDVPVIGVPTSTGYGIKETPLLTMLHSCTPGLAVVNMDNGFGAGIFAGLIGYNIYKRLNIQ</sequence>
<dbReference type="RefSeq" id="WP_013866567.1">
    <property type="nucleotide sequence ID" value="NC_015636.1"/>
</dbReference>